<keyword evidence="3" id="KW-0732">Signal</keyword>
<evidence type="ECO:0000256" key="2">
    <source>
        <dbReference type="ARBA" id="ARBA00022692"/>
    </source>
</evidence>
<dbReference type="PANTHER" id="PTHR15583">
    <property type="entry name" value="INTERLEUKIN-17 RECEPTOR"/>
    <property type="match status" value="1"/>
</dbReference>
<dbReference type="InterPro" id="IPR039465">
    <property type="entry name" value="IL-17_rcpt-like"/>
</dbReference>
<evidence type="ECO:0000256" key="1">
    <source>
        <dbReference type="ARBA" id="ARBA00004479"/>
    </source>
</evidence>
<evidence type="ECO:0000256" key="5">
    <source>
        <dbReference type="ARBA" id="ARBA00023136"/>
    </source>
</evidence>
<evidence type="ECO:0000256" key="4">
    <source>
        <dbReference type="ARBA" id="ARBA00022989"/>
    </source>
</evidence>
<proteinExistence type="predicted"/>
<comment type="caution">
    <text evidence="8">The sequence shown here is derived from an EMBL/GenBank/DDBJ whole genome shotgun (WGS) entry which is preliminary data.</text>
</comment>
<dbReference type="OrthoDB" id="5988871at2759"/>
<dbReference type="AlphaFoldDB" id="A0A7D9DHM1"/>
<evidence type="ECO:0000256" key="3">
    <source>
        <dbReference type="ARBA" id="ARBA00022729"/>
    </source>
</evidence>
<evidence type="ECO:0000313" key="8">
    <source>
        <dbReference type="EMBL" id="CAB3985793.1"/>
    </source>
</evidence>
<dbReference type="PANTHER" id="PTHR15583:SF7">
    <property type="entry name" value="INTERLEUKIN CYTOKINE RECEPTOR-RELATED PROTEIN 2"/>
    <property type="match status" value="1"/>
</dbReference>
<comment type="subcellular location">
    <subcellularLocation>
        <location evidence="1">Membrane</location>
        <topology evidence="1">Single-pass type I membrane protein</topology>
    </subcellularLocation>
</comment>
<keyword evidence="4" id="KW-1133">Transmembrane helix</keyword>
<sequence length="672" mass="76486">MASSRHWQIILIQILFTNLHLTIQNTDQYDKNADVEKITIPEGTHRYNLTCIGQNKLIWKKDGLKIAFPKNKYNLGFDLNGLESSHLFPLLCVKKSNEGSYTCHDKKNGRLLKRINVTVSQSGKYYPCGGSSGDRLHFEVGSGCVSPIYPCCELEHVPVAAGRMDVYLKMEKWLRDSNNKCDIVYSEPNSFTNPYNVIVDWELDDTGTSGTWGWQIDVLGLDGDAGYQYCVHINSREKLLKWMIKNIRLTPGAKYNITLQTLPKSSRKSNSIFKFIRIPNFPDMCETIGRNCSWEFCFPVENLTVTNHSSSPLVSWNPSPFYKFQHVFEVNYTDENGSDSDRFIVKNGSHFRLTNLKHKYFRKYFVEVRPIFAKGADSNRIYGKRSIKLMFYTAYPPTPTPTKKDDPSNKLKIIIFVCVATVCLGIVFSLLAYLRYHRSTSDDEASRTSEERLIPDQPKNVLLVHDWHCKSCNDATHSLANVFGGTGHIKCSLDLCSTKEIAVAGMGWYEERLKNCEKIVVVCTKESKKTYYENIDGQGSNTNMCKSAFRFVLKMILGQMSSGNDNAIQVFPVCFDHSSNEDIPNFLRDRRYYSLPSDINPLLLSLSGLNARQIGDMAEYRFEDSIELQRKTSQWKNAIQKVEKSHGRAQAGSLINFARSLSSSSADDPCRV</sequence>
<keyword evidence="5" id="KW-0472">Membrane</keyword>
<keyword evidence="2" id="KW-0812">Transmembrane</keyword>
<dbReference type="Proteomes" id="UP001152795">
    <property type="component" value="Unassembled WGS sequence"/>
</dbReference>
<keyword evidence="7" id="KW-0325">Glycoprotein</keyword>
<dbReference type="SUPFAM" id="SSF49265">
    <property type="entry name" value="Fibronectin type III"/>
    <property type="match status" value="1"/>
</dbReference>
<dbReference type="InterPro" id="IPR013568">
    <property type="entry name" value="SEFIR_dom"/>
</dbReference>
<dbReference type="Gene3D" id="2.60.40.10">
    <property type="entry name" value="Immunoglobulins"/>
    <property type="match status" value="1"/>
</dbReference>
<protein>
    <submittedName>
        <fullName evidence="8">Interleukin 17 receptor A2</fullName>
    </submittedName>
</protein>
<dbReference type="Pfam" id="PF08357">
    <property type="entry name" value="SEFIR"/>
    <property type="match status" value="1"/>
</dbReference>
<evidence type="ECO:0000256" key="7">
    <source>
        <dbReference type="ARBA" id="ARBA00023180"/>
    </source>
</evidence>
<accession>A0A7D9DHM1</accession>
<evidence type="ECO:0000256" key="6">
    <source>
        <dbReference type="ARBA" id="ARBA00023170"/>
    </source>
</evidence>
<dbReference type="GO" id="GO:0016020">
    <property type="term" value="C:membrane"/>
    <property type="evidence" value="ECO:0007669"/>
    <property type="project" value="UniProtKB-SubCell"/>
</dbReference>
<dbReference type="EMBL" id="CACRXK020000923">
    <property type="protein sequence ID" value="CAB3985793.1"/>
    <property type="molecule type" value="Genomic_DNA"/>
</dbReference>
<gene>
    <name evidence="8" type="ORF">PACLA_8A076669</name>
</gene>
<evidence type="ECO:0000313" key="9">
    <source>
        <dbReference type="Proteomes" id="UP001152795"/>
    </source>
</evidence>
<dbReference type="GO" id="GO:0030368">
    <property type="term" value="F:interleukin-17 receptor activity"/>
    <property type="evidence" value="ECO:0007669"/>
    <property type="project" value="InterPro"/>
</dbReference>
<name>A0A7D9DHM1_PARCT</name>
<keyword evidence="9" id="KW-1185">Reference proteome</keyword>
<keyword evidence="6 8" id="KW-0675">Receptor</keyword>
<dbReference type="InterPro" id="IPR036116">
    <property type="entry name" value="FN3_sf"/>
</dbReference>
<dbReference type="Gene3D" id="3.40.50.11530">
    <property type="match status" value="1"/>
</dbReference>
<reference evidence="8" key="1">
    <citation type="submission" date="2020-04" db="EMBL/GenBank/DDBJ databases">
        <authorList>
            <person name="Alioto T."/>
            <person name="Alioto T."/>
            <person name="Gomez Garrido J."/>
        </authorList>
    </citation>
    <scope>NUCLEOTIDE SEQUENCE</scope>
    <source>
        <strain evidence="8">A484AB</strain>
    </source>
</reference>
<dbReference type="InterPro" id="IPR013783">
    <property type="entry name" value="Ig-like_fold"/>
</dbReference>
<organism evidence="8 9">
    <name type="scientific">Paramuricea clavata</name>
    <name type="common">Red gorgonian</name>
    <name type="synonym">Violescent sea-whip</name>
    <dbReference type="NCBI Taxonomy" id="317549"/>
    <lineage>
        <taxon>Eukaryota</taxon>
        <taxon>Metazoa</taxon>
        <taxon>Cnidaria</taxon>
        <taxon>Anthozoa</taxon>
        <taxon>Octocorallia</taxon>
        <taxon>Malacalcyonacea</taxon>
        <taxon>Plexauridae</taxon>
        <taxon>Paramuricea</taxon>
    </lineage>
</organism>